<keyword evidence="2" id="KW-0479">Metal-binding</keyword>
<evidence type="ECO:0000313" key="10">
    <source>
        <dbReference type="Proteomes" id="UP000266861"/>
    </source>
</evidence>
<reference evidence="9 10" key="1">
    <citation type="submission" date="2018-08" db="EMBL/GenBank/DDBJ databases">
        <title>Genome and evolution of the arbuscular mycorrhizal fungus Diversispora epigaea (formerly Glomus versiforme) and its bacterial endosymbionts.</title>
        <authorList>
            <person name="Sun X."/>
            <person name="Fei Z."/>
            <person name="Harrison M."/>
        </authorList>
    </citation>
    <scope>NUCLEOTIDE SEQUENCE [LARGE SCALE GENOMIC DNA]</scope>
    <source>
        <strain evidence="9 10">IT104</strain>
    </source>
</reference>
<comment type="caution">
    <text evidence="9">The sequence shown here is derived from an EMBL/GenBank/DDBJ whole genome shotgun (WGS) entry which is preliminary data.</text>
</comment>
<name>A0A397JRD5_9GLOM</name>
<keyword evidence="4" id="KW-0186">Copper</keyword>
<evidence type="ECO:0000256" key="7">
    <source>
        <dbReference type="ARBA" id="ARBA00038171"/>
    </source>
</evidence>
<dbReference type="GO" id="GO:0006825">
    <property type="term" value="P:copper ion transport"/>
    <property type="evidence" value="ECO:0007669"/>
    <property type="project" value="UniProtKB-KW"/>
</dbReference>
<evidence type="ECO:0000259" key="8">
    <source>
        <dbReference type="Pfam" id="PF00403"/>
    </source>
</evidence>
<evidence type="ECO:0000256" key="6">
    <source>
        <dbReference type="ARBA" id="ARBA00023186"/>
    </source>
</evidence>
<dbReference type="Gene3D" id="3.30.70.100">
    <property type="match status" value="1"/>
</dbReference>
<dbReference type="OrthoDB" id="689350at2759"/>
<comment type="similarity">
    <text evidence="7">Belongs to the ATX1 family.</text>
</comment>
<keyword evidence="6" id="KW-0143">Chaperone</keyword>
<evidence type="ECO:0000256" key="5">
    <source>
        <dbReference type="ARBA" id="ARBA00023065"/>
    </source>
</evidence>
<keyword evidence="3" id="KW-0187">Copper transport</keyword>
<proteinExistence type="inferred from homology"/>
<dbReference type="GO" id="GO:0046872">
    <property type="term" value="F:metal ion binding"/>
    <property type="evidence" value="ECO:0007669"/>
    <property type="project" value="UniProtKB-KW"/>
</dbReference>
<evidence type="ECO:0000256" key="4">
    <source>
        <dbReference type="ARBA" id="ARBA00023008"/>
    </source>
</evidence>
<evidence type="ECO:0000313" key="9">
    <source>
        <dbReference type="EMBL" id="RHZ88586.1"/>
    </source>
</evidence>
<keyword evidence="1" id="KW-0813">Transport</keyword>
<keyword evidence="5" id="KW-0406">Ion transport</keyword>
<dbReference type="Proteomes" id="UP000266861">
    <property type="component" value="Unassembled WGS sequence"/>
</dbReference>
<dbReference type="InterPro" id="IPR006121">
    <property type="entry name" value="HMA_dom"/>
</dbReference>
<evidence type="ECO:0000256" key="1">
    <source>
        <dbReference type="ARBA" id="ARBA00022448"/>
    </source>
</evidence>
<dbReference type="PANTHER" id="PTHR46365:SF1">
    <property type="entry name" value="COPPER TRANSPORT PROTEIN ATOX1"/>
    <property type="match status" value="1"/>
</dbReference>
<dbReference type="Pfam" id="PF00403">
    <property type="entry name" value="HMA"/>
    <property type="match status" value="1"/>
</dbReference>
<dbReference type="GO" id="GO:0016531">
    <property type="term" value="F:copper chaperone activity"/>
    <property type="evidence" value="ECO:0007669"/>
    <property type="project" value="TreeGrafter"/>
</dbReference>
<accession>A0A397JRD5</accession>
<dbReference type="InterPro" id="IPR051881">
    <property type="entry name" value="Copper_transport_ATOX1-like"/>
</dbReference>
<sequence>MPVYKFEVEMTCDGCIKAVTDALTPIAGTTFTADLGTKNVTVNSTQPLGTIKSALEATGRTVKVIP</sequence>
<protein>
    <recommendedName>
        <fullName evidence="8">HMA domain-containing protein</fullName>
    </recommendedName>
</protein>
<keyword evidence="10" id="KW-1185">Reference proteome</keyword>
<dbReference type="SUPFAM" id="SSF55008">
    <property type="entry name" value="HMA, heavy metal-associated domain"/>
    <property type="match status" value="1"/>
</dbReference>
<dbReference type="AlphaFoldDB" id="A0A397JRD5"/>
<feature type="domain" description="HMA" evidence="8">
    <location>
        <begin position="6"/>
        <end position="60"/>
    </location>
</feature>
<evidence type="ECO:0000256" key="2">
    <source>
        <dbReference type="ARBA" id="ARBA00022723"/>
    </source>
</evidence>
<dbReference type="GO" id="GO:0005829">
    <property type="term" value="C:cytosol"/>
    <property type="evidence" value="ECO:0007669"/>
    <property type="project" value="TreeGrafter"/>
</dbReference>
<organism evidence="9 10">
    <name type="scientific">Diversispora epigaea</name>
    <dbReference type="NCBI Taxonomy" id="1348612"/>
    <lineage>
        <taxon>Eukaryota</taxon>
        <taxon>Fungi</taxon>
        <taxon>Fungi incertae sedis</taxon>
        <taxon>Mucoromycota</taxon>
        <taxon>Glomeromycotina</taxon>
        <taxon>Glomeromycetes</taxon>
        <taxon>Diversisporales</taxon>
        <taxon>Diversisporaceae</taxon>
        <taxon>Diversispora</taxon>
    </lineage>
</organism>
<evidence type="ECO:0000256" key="3">
    <source>
        <dbReference type="ARBA" id="ARBA00022796"/>
    </source>
</evidence>
<dbReference type="EMBL" id="PQFF01000020">
    <property type="protein sequence ID" value="RHZ88586.1"/>
    <property type="molecule type" value="Genomic_DNA"/>
</dbReference>
<dbReference type="InterPro" id="IPR036163">
    <property type="entry name" value="HMA_dom_sf"/>
</dbReference>
<dbReference type="PANTHER" id="PTHR46365">
    <property type="entry name" value="COPPER TRANSPORT PROTEIN ATOX1"/>
    <property type="match status" value="1"/>
</dbReference>
<dbReference type="CDD" id="cd00371">
    <property type="entry name" value="HMA"/>
    <property type="match status" value="1"/>
</dbReference>
<gene>
    <name evidence="9" type="ORF">Glove_22g106</name>
</gene>
<dbReference type="STRING" id="1348612.A0A397JRD5"/>